<keyword evidence="2 7" id="KW-0441">Lipid A biosynthesis</keyword>
<dbReference type="EC" id="2.3.1.191" evidence="7"/>
<proteinExistence type="inferred from homology"/>
<keyword evidence="4 7" id="KW-0677">Repeat</keyword>
<feature type="active site" description="Proton acceptor" evidence="7">
    <location>
        <position position="251"/>
    </location>
</feature>
<gene>
    <name evidence="7 9" type="primary">lpxD</name>
    <name evidence="9" type="ORF">DI586_08410</name>
</gene>
<keyword evidence="6 7" id="KW-0012">Acyltransferase</keyword>
<dbReference type="UniPathway" id="UPA00973"/>
<evidence type="ECO:0000259" key="8">
    <source>
        <dbReference type="Pfam" id="PF04613"/>
    </source>
</evidence>
<comment type="catalytic activity">
    <reaction evidence="7">
        <text>a UDP-3-O-[(3R)-3-hydroxyacyl]-alpha-D-glucosamine + a (3R)-hydroxyacyl-[ACP] = a UDP-2-N,3-O-bis[(3R)-3-hydroxyacyl]-alpha-D-glucosamine + holo-[ACP] + H(+)</text>
        <dbReference type="Rhea" id="RHEA:53836"/>
        <dbReference type="Rhea" id="RHEA-COMP:9685"/>
        <dbReference type="Rhea" id="RHEA-COMP:9945"/>
        <dbReference type="ChEBI" id="CHEBI:15378"/>
        <dbReference type="ChEBI" id="CHEBI:64479"/>
        <dbReference type="ChEBI" id="CHEBI:78827"/>
        <dbReference type="ChEBI" id="CHEBI:137740"/>
        <dbReference type="ChEBI" id="CHEBI:137748"/>
        <dbReference type="EC" id="2.3.1.191"/>
    </reaction>
</comment>
<dbReference type="Pfam" id="PF04613">
    <property type="entry name" value="LpxD"/>
    <property type="match status" value="1"/>
</dbReference>
<keyword evidence="3 7" id="KW-0808">Transferase</keyword>
<comment type="similarity">
    <text evidence="7">Belongs to the transferase hexapeptide repeat family. LpxD subfamily.</text>
</comment>
<dbReference type="GO" id="GO:0103118">
    <property type="term" value="F:UDP-3-O-[(3R)-3-hydroxyacyl]-glucosamine N-acyltransferase activity"/>
    <property type="evidence" value="ECO:0007669"/>
    <property type="project" value="UniProtKB-EC"/>
</dbReference>
<comment type="caution">
    <text evidence="9">The sequence shown here is derived from an EMBL/GenBank/DDBJ whole genome shotgun (WGS) entry which is preliminary data.</text>
</comment>
<comment type="pathway">
    <text evidence="7">Bacterial outer membrane biogenesis; LPS lipid A biosynthesis.</text>
</comment>
<dbReference type="HAMAP" id="MF_00523">
    <property type="entry name" value="LpxD"/>
    <property type="match status" value="1"/>
</dbReference>
<dbReference type="NCBIfam" id="NF002060">
    <property type="entry name" value="PRK00892.1"/>
    <property type="match status" value="1"/>
</dbReference>
<dbReference type="PANTHER" id="PTHR43378">
    <property type="entry name" value="UDP-3-O-ACYLGLUCOSAMINE N-ACYLTRANSFERASE"/>
    <property type="match status" value="1"/>
</dbReference>
<protein>
    <recommendedName>
        <fullName evidence="7">UDP-3-O-acylglucosamine N-acyltransferase</fullName>
        <ecNumber evidence="7">2.3.1.191</ecNumber>
    </recommendedName>
</protein>
<evidence type="ECO:0000256" key="2">
    <source>
        <dbReference type="ARBA" id="ARBA00022556"/>
    </source>
</evidence>
<dbReference type="GO" id="GO:0009245">
    <property type="term" value="P:lipid A biosynthetic process"/>
    <property type="evidence" value="ECO:0007669"/>
    <property type="project" value="UniProtKB-UniRule"/>
</dbReference>
<dbReference type="PANTHER" id="PTHR43378:SF2">
    <property type="entry name" value="UDP-3-O-ACYLGLUCOSAMINE N-ACYLTRANSFERASE 1, MITOCHONDRIAL-RELATED"/>
    <property type="match status" value="1"/>
</dbReference>
<dbReference type="InterPro" id="IPR001451">
    <property type="entry name" value="Hexapep"/>
</dbReference>
<dbReference type="NCBIfam" id="TIGR01853">
    <property type="entry name" value="lipid_A_lpxD"/>
    <property type="match status" value="1"/>
</dbReference>
<dbReference type="Gene3D" id="3.40.1390.10">
    <property type="entry name" value="MurE/MurF, N-terminal domain"/>
    <property type="match status" value="1"/>
</dbReference>
<evidence type="ECO:0000256" key="1">
    <source>
        <dbReference type="ARBA" id="ARBA00022516"/>
    </source>
</evidence>
<evidence type="ECO:0000256" key="3">
    <source>
        <dbReference type="ARBA" id="ARBA00022679"/>
    </source>
</evidence>
<evidence type="ECO:0000256" key="4">
    <source>
        <dbReference type="ARBA" id="ARBA00022737"/>
    </source>
</evidence>
<dbReference type="Pfam" id="PF00132">
    <property type="entry name" value="Hexapep"/>
    <property type="match status" value="2"/>
</dbReference>
<dbReference type="AlphaFoldDB" id="A0A2W5HA37"/>
<dbReference type="EMBL" id="QFOT01000099">
    <property type="protein sequence ID" value="PZP54946.1"/>
    <property type="molecule type" value="Genomic_DNA"/>
</dbReference>
<organism evidence="9 10">
    <name type="scientific">Micavibrio aeruginosavorus</name>
    <dbReference type="NCBI Taxonomy" id="349221"/>
    <lineage>
        <taxon>Bacteria</taxon>
        <taxon>Pseudomonadati</taxon>
        <taxon>Bdellovibrionota</taxon>
        <taxon>Bdellovibrionia</taxon>
        <taxon>Bdellovibrionales</taxon>
        <taxon>Pseudobdellovibrionaceae</taxon>
        <taxon>Micavibrio</taxon>
    </lineage>
</organism>
<dbReference type="InterPro" id="IPR018357">
    <property type="entry name" value="Hexapep_transf_CS"/>
</dbReference>
<keyword evidence="1 7" id="KW-0444">Lipid biosynthesis</keyword>
<name>A0A2W5HA37_9BACT</name>
<dbReference type="Proteomes" id="UP000249739">
    <property type="component" value="Unassembled WGS sequence"/>
</dbReference>
<keyword evidence="5 7" id="KW-0443">Lipid metabolism</keyword>
<dbReference type="CDD" id="cd03352">
    <property type="entry name" value="LbH_LpxD"/>
    <property type="match status" value="1"/>
</dbReference>
<dbReference type="Gene3D" id="2.160.10.10">
    <property type="entry name" value="Hexapeptide repeat proteins"/>
    <property type="match status" value="1"/>
</dbReference>
<dbReference type="InterPro" id="IPR011004">
    <property type="entry name" value="Trimer_LpxA-like_sf"/>
</dbReference>
<comment type="subunit">
    <text evidence="7">Homotrimer.</text>
</comment>
<evidence type="ECO:0000313" key="10">
    <source>
        <dbReference type="Proteomes" id="UP000249739"/>
    </source>
</evidence>
<dbReference type="GO" id="GO:0016410">
    <property type="term" value="F:N-acyltransferase activity"/>
    <property type="evidence" value="ECO:0007669"/>
    <property type="project" value="InterPro"/>
</dbReference>
<dbReference type="GO" id="GO:0016020">
    <property type="term" value="C:membrane"/>
    <property type="evidence" value="ECO:0007669"/>
    <property type="project" value="GOC"/>
</dbReference>
<evidence type="ECO:0000313" key="9">
    <source>
        <dbReference type="EMBL" id="PZP54946.1"/>
    </source>
</evidence>
<evidence type="ECO:0000256" key="5">
    <source>
        <dbReference type="ARBA" id="ARBA00023098"/>
    </source>
</evidence>
<dbReference type="InterPro" id="IPR007691">
    <property type="entry name" value="LpxD"/>
</dbReference>
<feature type="domain" description="UDP-3-O-[3-hydroxymyristoyl] glucosamine N-acyltransferase non-repeat region" evidence="8">
    <location>
        <begin position="33"/>
        <end position="100"/>
    </location>
</feature>
<sequence length="342" mass="36679">MPDQRFFHIPIALSLAQLAAKCEMDLANPADGDFIVDDLAPLDTASPTQLSFLDNRKYREQFINTKAGACIVHPDFKDIAPKGVKLLLSKSPYKSYALASSMINPDPKPDAAISSFARVHESATIGANTTIDDFVIISEGVEIGDNCWIAPYSFIGPGVKIGNNCRIMQHATITHSLIGDNVKIYAGARLGQEGFGFAIDRAGFVKVPQLGRVIIEGYSEIGANTTIDRGALGDTVIGMGTWLDNQIQIAHNVKIGKGCIMAAGVGISGSCELGDYVMLGGQVGVVGHLKIGTLAKVAAKSGVTRDIPAKEEWMGYPAMPMKQFLRHTAYLNRKTAKNKKEA</sequence>
<evidence type="ECO:0000256" key="6">
    <source>
        <dbReference type="ARBA" id="ARBA00023315"/>
    </source>
</evidence>
<comment type="function">
    <text evidence="7">Catalyzes the N-acylation of UDP-3-O-acylglucosamine using 3-hydroxyacyl-ACP as the acyl donor. Is involved in the biosynthesis of lipid A, a phosphorylated glycolipid that anchors the lipopolysaccharide to the outer membrane of the cell.</text>
</comment>
<reference evidence="9 10" key="1">
    <citation type="submission" date="2017-08" db="EMBL/GenBank/DDBJ databases">
        <title>Infants hospitalized years apart are colonized by the same room-sourced microbial strains.</title>
        <authorList>
            <person name="Brooks B."/>
            <person name="Olm M.R."/>
            <person name="Firek B.A."/>
            <person name="Baker R."/>
            <person name="Thomas B.C."/>
            <person name="Morowitz M.J."/>
            <person name="Banfield J.F."/>
        </authorList>
    </citation>
    <scope>NUCLEOTIDE SEQUENCE [LARGE SCALE GENOMIC DNA]</scope>
    <source>
        <strain evidence="9">S2_006_000_R2_64</strain>
    </source>
</reference>
<dbReference type="SUPFAM" id="SSF51161">
    <property type="entry name" value="Trimeric LpxA-like enzymes"/>
    <property type="match status" value="1"/>
</dbReference>
<dbReference type="InterPro" id="IPR020573">
    <property type="entry name" value="UDP_GlcNAc_AcTrfase_non-rep"/>
</dbReference>
<dbReference type="PROSITE" id="PS00101">
    <property type="entry name" value="HEXAPEP_TRANSFERASES"/>
    <property type="match status" value="1"/>
</dbReference>
<accession>A0A2W5HA37</accession>
<evidence type="ECO:0000256" key="7">
    <source>
        <dbReference type="HAMAP-Rule" id="MF_00523"/>
    </source>
</evidence>